<dbReference type="HAMAP" id="MF_00862">
    <property type="entry name" value="DabB"/>
    <property type="match status" value="1"/>
</dbReference>
<feature type="transmembrane region" description="Helical" evidence="7">
    <location>
        <begin position="36"/>
        <end position="55"/>
    </location>
</feature>
<evidence type="ECO:0000256" key="6">
    <source>
        <dbReference type="ARBA" id="ARBA00023136"/>
    </source>
</evidence>
<keyword evidence="5 7" id="KW-1133">Transmembrane helix</keyword>
<dbReference type="EMBL" id="LAZR01000048">
    <property type="protein sequence ID" value="KKN99120.1"/>
    <property type="molecule type" value="Genomic_DNA"/>
</dbReference>
<feature type="transmembrane region" description="Helical" evidence="7">
    <location>
        <begin position="235"/>
        <end position="256"/>
    </location>
</feature>
<evidence type="ECO:0000256" key="5">
    <source>
        <dbReference type="ARBA" id="ARBA00022989"/>
    </source>
</evidence>
<dbReference type="GO" id="GO:0003954">
    <property type="term" value="F:NADH dehydrogenase activity"/>
    <property type="evidence" value="ECO:0007669"/>
    <property type="project" value="TreeGrafter"/>
</dbReference>
<protein>
    <recommendedName>
        <fullName evidence="8">NADH:quinone oxidoreductase/Mrp antiporter transmembrane domain-containing protein</fullName>
    </recommendedName>
</protein>
<evidence type="ECO:0000256" key="1">
    <source>
        <dbReference type="ARBA" id="ARBA00004141"/>
    </source>
</evidence>
<feature type="domain" description="NADH:quinone oxidoreductase/Mrp antiporter transmembrane" evidence="8">
    <location>
        <begin position="119"/>
        <end position="340"/>
    </location>
</feature>
<evidence type="ECO:0000259" key="8">
    <source>
        <dbReference type="Pfam" id="PF00361"/>
    </source>
</evidence>
<dbReference type="Pfam" id="PF00361">
    <property type="entry name" value="Proton_antipo_M"/>
    <property type="match status" value="1"/>
</dbReference>
<feature type="transmembrane region" description="Helical" evidence="7">
    <location>
        <begin position="102"/>
        <end position="120"/>
    </location>
</feature>
<feature type="transmembrane region" description="Helical" evidence="7">
    <location>
        <begin position="157"/>
        <end position="175"/>
    </location>
</feature>
<evidence type="ECO:0000256" key="3">
    <source>
        <dbReference type="ARBA" id="ARBA00022475"/>
    </source>
</evidence>
<evidence type="ECO:0000313" key="9">
    <source>
        <dbReference type="EMBL" id="KKN99120.1"/>
    </source>
</evidence>
<feature type="transmembrane region" description="Helical" evidence="7">
    <location>
        <begin position="380"/>
        <end position="399"/>
    </location>
</feature>
<dbReference type="PRINTS" id="PR01434">
    <property type="entry name" value="NADHDHGNASE5"/>
</dbReference>
<reference evidence="9" key="1">
    <citation type="journal article" date="2015" name="Nature">
        <title>Complex archaea that bridge the gap between prokaryotes and eukaryotes.</title>
        <authorList>
            <person name="Spang A."/>
            <person name="Saw J.H."/>
            <person name="Jorgensen S.L."/>
            <person name="Zaremba-Niedzwiedzka K."/>
            <person name="Martijn J."/>
            <person name="Lind A.E."/>
            <person name="van Eijk R."/>
            <person name="Schleper C."/>
            <person name="Guy L."/>
            <person name="Ettema T.J."/>
        </authorList>
    </citation>
    <scope>NUCLEOTIDE SEQUENCE</scope>
</reference>
<dbReference type="NCBIfam" id="NF006029">
    <property type="entry name" value="PRK08168.1"/>
    <property type="match status" value="1"/>
</dbReference>
<dbReference type="InterPro" id="IPR046396">
    <property type="entry name" value="Transporter_DabB"/>
</dbReference>
<dbReference type="GO" id="GO:0015990">
    <property type="term" value="P:electron transport coupled proton transport"/>
    <property type="evidence" value="ECO:0007669"/>
    <property type="project" value="TreeGrafter"/>
</dbReference>
<dbReference type="AlphaFoldDB" id="A0A0F9V1I3"/>
<dbReference type="PANTHER" id="PTHR42829">
    <property type="entry name" value="NADH-UBIQUINONE OXIDOREDUCTASE CHAIN 5"/>
    <property type="match status" value="1"/>
</dbReference>
<evidence type="ECO:0000256" key="2">
    <source>
        <dbReference type="ARBA" id="ARBA00022448"/>
    </source>
</evidence>
<sequence length="513" mass="56667">MMIFNGFALLTAAVVFAPLMVLALCSFSWRWTAAKVIHGAAFAAALINSIVVLFLDVSAPVLFWFHINALVSIVLLLISFIAWIVLRYAATNFEQDSHGKRFLTWFSVTVFAVMCVVSSQNLVLFWLAWVGISLSFHQLLMFYPNRPRALLAAHKKFLLARLAEVCLAIAFYLLWQVHGTLNLNDILSSYGAQPLSVAEQVAAVLIALVALIKCAQLPVHGWLIQVVESPTPVSALLHAGIINLGGFLLILFAPLFSLSVAAQGLVLVVAGLSMLVAALVMMTRISIKVRLAWSTTAQMGLMLVECALGLYELALLHMLAHSCYKAFAFLNSGEAVADYLRARHRERDLPQRHVWLLAALFVVPSVALYIYIAGAALFPLSPWLVLSVALMVYVAQFVATGGRRQAAHAAGLCLLLLGSYLVLKTILAPAVAVHGHTYSAWFDVWVVCLFAAQVLIYLQMQYRPLSMTSHRLFIALNAGFYLDEWMTRLTLKVWPTLPPRMDYKNTTVPQEVI</sequence>
<dbReference type="GO" id="GO:0042773">
    <property type="term" value="P:ATP synthesis coupled electron transport"/>
    <property type="evidence" value="ECO:0007669"/>
    <property type="project" value="InterPro"/>
</dbReference>
<feature type="transmembrane region" description="Helical" evidence="7">
    <location>
        <begin position="299"/>
        <end position="320"/>
    </location>
</feature>
<keyword evidence="4 7" id="KW-0812">Transmembrane</keyword>
<feature type="transmembrane region" description="Helical" evidence="7">
    <location>
        <begin position="411"/>
        <end position="432"/>
    </location>
</feature>
<dbReference type="GO" id="GO:0008137">
    <property type="term" value="F:NADH dehydrogenase (ubiquinone) activity"/>
    <property type="evidence" value="ECO:0007669"/>
    <property type="project" value="InterPro"/>
</dbReference>
<keyword evidence="6 7" id="KW-0472">Membrane</keyword>
<dbReference type="InterPro" id="IPR001750">
    <property type="entry name" value="ND/Mrp_TM"/>
</dbReference>
<feature type="transmembrane region" description="Helical" evidence="7">
    <location>
        <begin position="6"/>
        <end position="29"/>
    </location>
</feature>
<proteinExistence type="inferred from homology"/>
<dbReference type="GO" id="GO:0016020">
    <property type="term" value="C:membrane"/>
    <property type="evidence" value="ECO:0007669"/>
    <property type="project" value="UniProtKB-SubCell"/>
</dbReference>
<feature type="transmembrane region" description="Helical" evidence="7">
    <location>
        <begin position="438"/>
        <end position="458"/>
    </location>
</feature>
<accession>A0A0F9V1I3</accession>
<name>A0A0F9V1I3_9ZZZZ</name>
<dbReference type="PANTHER" id="PTHR42829:SF1">
    <property type="entry name" value="INORGANIC CARBON TRANSPORTER SUBUNIT DABB-RELATED"/>
    <property type="match status" value="1"/>
</dbReference>
<comment type="subcellular location">
    <subcellularLocation>
        <location evidence="1">Membrane</location>
        <topology evidence="1">Multi-pass membrane protein</topology>
    </subcellularLocation>
</comment>
<dbReference type="InterPro" id="IPR003945">
    <property type="entry name" value="NU5C-like"/>
</dbReference>
<keyword evidence="3" id="KW-1003">Cell membrane</keyword>
<feature type="transmembrane region" description="Helical" evidence="7">
    <location>
        <begin position="354"/>
        <end position="374"/>
    </location>
</feature>
<feature type="transmembrane region" description="Helical" evidence="7">
    <location>
        <begin position="61"/>
        <end position="90"/>
    </location>
</feature>
<comment type="caution">
    <text evidence="9">The sequence shown here is derived from an EMBL/GenBank/DDBJ whole genome shotgun (WGS) entry which is preliminary data.</text>
</comment>
<evidence type="ECO:0000256" key="4">
    <source>
        <dbReference type="ARBA" id="ARBA00022692"/>
    </source>
</evidence>
<feature type="transmembrane region" description="Helical" evidence="7">
    <location>
        <begin position="262"/>
        <end position="287"/>
    </location>
</feature>
<evidence type="ECO:0000256" key="7">
    <source>
        <dbReference type="SAM" id="Phobius"/>
    </source>
</evidence>
<gene>
    <name evidence="9" type="ORF">LCGC14_0139130</name>
</gene>
<feature type="transmembrane region" description="Helical" evidence="7">
    <location>
        <begin position="126"/>
        <end position="145"/>
    </location>
</feature>
<organism evidence="9">
    <name type="scientific">marine sediment metagenome</name>
    <dbReference type="NCBI Taxonomy" id="412755"/>
    <lineage>
        <taxon>unclassified sequences</taxon>
        <taxon>metagenomes</taxon>
        <taxon>ecological metagenomes</taxon>
    </lineage>
</organism>
<keyword evidence="2" id="KW-0813">Transport</keyword>